<proteinExistence type="predicted"/>
<dbReference type="AlphaFoldDB" id="F4S7P9"/>
<keyword evidence="2" id="KW-1185">Reference proteome</keyword>
<dbReference type="HOGENOM" id="CLU_3050825_0_0_1"/>
<dbReference type="Proteomes" id="UP000001072">
    <property type="component" value="Unassembled WGS sequence"/>
</dbReference>
<protein>
    <submittedName>
        <fullName evidence="1">Uncharacterized protein</fullName>
    </submittedName>
</protein>
<dbReference type="EMBL" id="GL883161">
    <property type="protein sequence ID" value="EGF99329.1"/>
    <property type="molecule type" value="Genomic_DNA"/>
</dbReference>
<evidence type="ECO:0000313" key="1">
    <source>
        <dbReference type="EMBL" id="EGF99329.1"/>
    </source>
</evidence>
<dbReference type="VEuPathDB" id="FungiDB:MELLADRAFT_94713"/>
<sequence>MKYKYNINEALTRQHSESVPHAFRKNEGRGGFCDIQTGVPFGITKRCKVRSKIR</sequence>
<name>F4S7P9_MELLP</name>
<dbReference type="KEGG" id="mlr:MELLADRAFT_94713"/>
<gene>
    <name evidence="1" type="ORF">MELLADRAFT_94713</name>
</gene>
<dbReference type="InParanoid" id="F4S7P9"/>
<accession>F4S7P9</accession>
<evidence type="ECO:0000313" key="2">
    <source>
        <dbReference type="Proteomes" id="UP000001072"/>
    </source>
</evidence>
<reference evidence="2" key="1">
    <citation type="journal article" date="2011" name="Proc. Natl. Acad. Sci. U.S.A.">
        <title>Obligate biotrophy features unraveled by the genomic analysis of rust fungi.</title>
        <authorList>
            <person name="Duplessis S."/>
            <person name="Cuomo C.A."/>
            <person name="Lin Y.-C."/>
            <person name="Aerts A."/>
            <person name="Tisserant E."/>
            <person name="Veneault-Fourrey C."/>
            <person name="Joly D.L."/>
            <person name="Hacquard S."/>
            <person name="Amselem J."/>
            <person name="Cantarel B.L."/>
            <person name="Chiu R."/>
            <person name="Coutinho P.M."/>
            <person name="Feau N."/>
            <person name="Field M."/>
            <person name="Frey P."/>
            <person name="Gelhaye E."/>
            <person name="Goldberg J."/>
            <person name="Grabherr M.G."/>
            <person name="Kodira C.D."/>
            <person name="Kohler A."/>
            <person name="Kuees U."/>
            <person name="Lindquist E.A."/>
            <person name="Lucas S.M."/>
            <person name="Mago R."/>
            <person name="Mauceli E."/>
            <person name="Morin E."/>
            <person name="Murat C."/>
            <person name="Pangilinan J.L."/>
            <person name="Park R."/>
            <person name="Pearson M."/>
            <person name="Quesneville H."/>
            <person name="Rouhier N."/>
            <person name="Sakthikumar S."/>
            <person name="Salamov A.A."/>
            <person name="Schmutz J."/>
            <person name="Selles B."/>
            <person name="Shapiro H."/>
            <person name="Tanguay P."/>
            <person name="Tuskan G.A."/>
            <person name="Henrissat B."/>
            <person name="Van de Peer Y."/>
            <person name="Rouze P."/>
            <person name="Ellis J.G."/>
            <person name="Dodds P.N."/>
            <person name="Schein J.E."/>
            <person name="Zhong S."/>
            <person name="Hamelin R.C."/>
            <person name="Grigoriev I.V."/>
            <person name="Szabo L.J."/>
            <person name="Martin F."/>
        </authorList>
    </citation>
    <scope>NUCLEOTIDE SEQUENCE [LARGE SCALE GENOMIC DNA]</scope>
    <source>
        <strain evidence="2">98AG31 / pathotype 3-4-7</strain>
    </source>
</reference>
<organism evidence="2">
    <name type="scientific">Melampsora larici-populina (strain 98AG31 / pathotype 3-4-7)</name>
    <name type="common">Poplar leaf rust fungus</name>
    <dbReference type="NCBI Taxonomy" id="747676"/>
    <lineage>
        <taxon>Eukaryota</taxon>
        <taxon>Fungi</taxon>
        <taxon>Dikarya</taxon>
        <taxon>Basidiomycota</taxon>
        <taxon>Pucciniomycotina</taxon>
        <taxon>Pucciniomycetes</taxon>
        <taxon>Pucciniales</taxon>
        <taxon>Melampsoraceae</taxon>
        <taxon>Melampsora</taxon>
    </lineage>
</organism>